<keyword evidence="2" id="KW-1185">Reference proteome</keyword>
<evidence type="ECO:0000313" key="2">
    <source>
        <dbReference type="Proteomes" id="UP000223221"/>
    </source>
</evidence>
<accession>A0A288WFY4</accession>
<dbReference type="KEGG" id="vg:79586987"/>
<evidence type="ECO:0000313" key="1">
    <source>
        <dbReference type="EMBL" id="ARW58536.1"/>
    </source>
</evidence>
<dbReference type="Proteomes" id="UP000223221">
    <property type="component" value="Segment"/>
</dbReference>
<dbReference type="EMBL" id="KY963371">
    <property type="protein sequence ID" value="ARW58536.1"/>
    <property type="molecule type" value="Genomic_DNA"/>
</dbReference>
<dbReference type="GeneID" id="79586987"/>
<dbReference type="RefSeq" id="YP_010739596.1">
    <property type="nucleotide sequence ID" value="NC_073042.1"/>
</dbReference>
<sequence length="172" mass="19899">MVLSNQEVASREISEFLKSDTEKVMLIKGTNDFKKHALVLEMINENKSLKQGLFRTHRLKSFSIHFKQTNPEVPLNIGNRAGETQLVGDTFFSFDSFDESTWGKTPSKLDFALIYPIELYNKKANELKEAFINNILEEKIINKIFIVSNVDDKGDYAWLERCVNRTIEFNVE</sequence>
<reference evidence="1 2" key="1">
    <citation type="submission" date="2017-04" db="EMBL/GenBank/DDBJ databases">
        <title>Bacillus anthracis phage Complete Genome.</title>
        <authorList>
            <person name="Alkalay S."/>
            <person name="Coppenhagen-Glazer S."/>
            <person name="Hazan R."/>
        </authorList>
    </citation>
    <scope>NUCLEOTIDE SEQUENCE [LARGE SCALE GENOMIC DNA]</scope>
</reference>
<protein>
    <submittedName>
        <fullName evidence="1">Uncharacterized protein</fullName>
    </submittedName>
</protein>
<organism evidence="1 2">
    <name type="scientific">Bacillus phage Carmel_SA</name>
    <dbReference type="NCBI Taxonomy" id="1983578"/>
    <lineage>
        <taxon>Viruses</taxon>
        <taxon>Duplodnaviria</taxon>
        <taxon>Heunggongvirae</taxon>
        <taxon>Uroviricota</taxon>
        <taxon>Caudoviricetes</taxon>
        <taxon>Wbetavirus</taxon>
        <taxon>Wbetavirus carmel</taxon>
    </lineage>
</organism>
<proteinExistence type="predicted"/>
<name>A0A288WFY4_9CAUD</name>